<feature type="compositionally biased region" description="Acidic residues" evidence="1">
    <location>
        <begin position="146"/>
        <end position="155"/>
    </location>
</feature>
<evidence type="ECO:0000256" key="1">
    <source>
        <dbReference type="SAM" id="MobiDB-lite"/>
    </source>
</evidence>
<accession>A0ABV2KIR5</accession>
<dbReference type="SUPFAM" id="SSF46785">
    <property type="entry name" value="Winged helix' DNA-binding domain"/>
    <property type="match status" value="1"/>
</dbReference>
<dbReference type="SMART" id="SM00347">
    <property type="entry name" value="HTH_MARR"/>
    <property type="match status" value="1"/>
</dbReference>
<dbReference type="EMBL" id="JBEPMN010000002">
    <property type="protein sequence ID" value="MET3660490.1"/>
    <property type="molecule type" value="Genomic_DNA"/>
</dbReference>
<sequence>MAKPDRTATMNRLHSAARLARTALAARLLEHGFYAGQDQIMLALDREDGQTPGALADRLGVRPPTITKTINRLQAQGFLEKKNSNSDARQAHIFLTDAGREMIVAIEKSVKKTEKQALKGLDKKDQKALAKLLARIEANLNNEEIFFTDDEPEPEAEARPEGKDAAKADGAKADGAKVAEADA</sequence>
<dbReference type="Gene3D" id="1.10.10.10">
    <property type="entry name" value="Winged helix-like DNA-binding domain superfamily/Winged helix DNA-binding domain"/>
    <property type="match status" value="1"/>
</dbReference>
<keyword evidence="3" id="KW-0238">DNA-binding</keyword>
<evidence type="ECO:0000313" key="3">
    <source>
        <dbReference type="EMBL" id="MET3660490.1"/>
    </source>
</evidence>
<keyword evidence="4" id="KW-1185">Reference proteome</keyword>
<comment type="caution">
    <text evidence="3">The sequence shown here is derived from an EMBL/GenBank/DDBJ whole genome shotgun (WGS) entry which is preliminary data.</text>
</comment>
<dbReference type="InterPro" id="IPR036388">
    <property type="entry name" value="WH-like_DNA-bd_sf"/>
</dbReference>
<gene>
    <name evidence="3" type="ORF">ABID44_000804</name>
</gene>
<feature type="compositionally biased region" description="Basic and acidic residues" evidence="1">
    <location>
        <begin position="156"/>
        <end position="183"/>
    </location>
</feature>
<evidence type="ECO:0000313" key="4">
    <source>
        <dbReference type="Proteomes" id="UP001549143"/>
    </source>
</evidence>
<dbReference type="PANTHER" id="PTHR33164:SF43">
    <property type="entry name" value="HTH-TYPE TRANSCRIPTIONAL REPRESSOR YETL"/>
    <property type="match status" value="1"/>
</dbReference>
<dbReference type="PRINTS" id="PR00598">
    <property type="entry name" value="HTHMARR"/>
</dbReference>
<dbReference type="Proteomes" id="UP001549143">
    <property type="component" value="Unassembled WGS sequence"/>
</dbReference>
<reference evidence="3 4" key="1">
    <citation type="submission" date="2024-06" db="EMBL/GenBank/DDBJ databases">
        <title>Genomic Encyclopedia of Type Strains, Phase IV (KMG-IV): sequencing the most valuable type-strain genomes for metagenomic binning, comparative biology and taxonomic classification.</title>
        <authorList>
            <person name="Goeker M."/>
        </authorList>
    </citation>
    <scope>NUCLEOTIDE SEQUENCE [LARGE SCALE GENOMIC DNA]</scope>
    <source>
        <strain evidence="3 4">DSM 19730</strain>
    </source>
</reference>
<dbReference type="RefSeq" id="WP_354150385.1">
    <property type="nucleotide sequence ID" value="NZ_JBEPMN010000002.1"/>
</dbReference>
<organism evidence="3 4">
    <name type="scientific">Aquamicrobium ahrensii</name>
    <dbReference type="NCBI Taxonomy" id="469551"/>
    <lineage>
        <taxon>Bacteria</taxon>
        <taxon>Pseudomonadati</taxon>
        <taxon>Pseudomonadota</taxon>
        <taxon>Alphaproteobacteria</taxon>
        <taxon>Hyphomicrobiales</taxon>
        <taxon>Phyllobacteriaceae</taxon>
        <taxon>Aquamicrobium</taxon>
    </lineage>
</organism>
<feature type="region of interest" description="Disordered" evidence="1">
    <location>
        <begin position="144"/>
        <end position="183"/>
    </location>
</feature>
<evidence type="ECO:0000259" key="2">
    <source>
        <dbReference type="PROSITE" id="PS50995"/>
    </source>
</evidence>
<dbReference type="Pfam" id="PF12802">
    <property type="entry name" value="MarR_2"/>
    <property type="match status" value="1"/>
</dbReference>
<dbReference type="PROSITE" id="PS50995">
    <property type="entry name" value="HTH_MARR_2"/>
    <property type="match status" value="1"/>
</dbReference>
<dbReference type="PANTHER" id="PTHR33164">
    <property type="entry name" value="TRANSCRIPTIONAL REGULATOR, MARR FAMILY"/>
    <property type="match status" value="1"/>
</dbReference>
<feature type="domain" description="HTH marR-type" evidence="2">
    <location>
        <begin position="6"/>
        <end position="138"/>
    </location>
</feature>
<dbReference type="InterPro" id="IPR036390">
    <property type="entry name" value="WH_DNA-bd_sf"/>
</dbReference>
<proteinExistence type="predicted"/>
<name>A0ABV2KIR5_9HYPH</name>
<protein>
    <submittedName>
        <fullName evidence="3">DNA-binding MarR family transcriptional regulator</fullName>
    </submittedName>
</protein>
<dbReference type="InterPro" id="IPR039422">
    <property type="entry name" value="MarR/SlyA-like"/>
</dbReference>
<dbReference type="InterPro" id="IPR000835">
    <property type="entry name" value="HTH_MarR-typ"/>
</dbReference>
<dbReference type="GO" id="GO:0003677">
    <property type="term" value="F:DNA binding"/>
    <property type="evidence" value="ECO:0007669"/>
    <property type="project" value="UniProtKB-KW"/>
</dbReference>